<name>A0A561EIZ6_9ACTN</name>
<evidence type="ECO:0008006" key="3">
    <source>
        <dbReference type="Google" id="ProtNLM"/>
    </source>
</evidence>
<dbReference type="OrthoDB" id="4177183at2"/>
<evidence type="ECO:0000313" key="1">
    <source>
        <dbReference type="EMBL" id="TWE15587.1"/>
    </source>
</evidence>
<evidence type="ECO:0000313" key="2">
    <source>
        <dbReference type="Proteomes" id="UP000318416"/>
    </source>
</evidence>
<accession>A0A561EIZ6</accession>
<comment type="caution">
    <text evidence="1">The sequence shown here is derived from an EMBL/GenBank/DDBJ whole genome shotgun (WGS) entry which is preliminary data.</text>
</comment>
<organism evidence="1 2">
    <name type="scientific">Kitasatospora atroaurantiaca</name>
    <dbReference type="NCBI Taxonomy" id="285545"/>
    <lineage>
        <taxon>Bacteria</taxon>
        <taxon>Bacillati</taxon>
        <taxon>Actinomycetota</taxon>
        <taxon>Actinomycetes</taxon>
        <taxon>Kitasatosporales</taxon>
        <taxon>Streptomycetaceae</taxon>
        <taxon>Kitasatospora</taxon>
    </lineage>
</organism>
<dbReference type="EMBL" id="VIVR01000001">
    <property type="protein sequence ID" value="TWE15587.1"/>
    <property type="molecule type" value="Genomic_DNA"/>
</dbReference>
<dbReference type="Proteomes" id="UP000318416">
    <property type="component" value="Unassembled WGS sequence"/>
</dbReference>
<sequence>MPEKDVLEPAVIDTIERYFDLLQAHAPLQQMYAEILTEDFETGFRGGFMWRGESGTQEFLDARSEFFDESHEITQIIHAALDADGILLARTRLSFLLRRREPGSARSEELTGDAFHLWRFRREPDGVRWRVAAQIVEGFARLNEGARTLFSAPTEGLRT</sequence>
<gene>
    <name evidence="1" type="ORF">FB465_0491</name>
</gene>
<dbReference type="SUPFAM" id="SSF54427">
    <property type="entry name" value="NTF2-like"/>
    <property type="match status" value="1"/>
</dbReference>
<reference evidence="1 2" key="1">
    <citation type="submission" date="2019-06" db="EMBL/GenBank/DDBJ databases">
        <title>Sequencing the genomes of 1000 actinobacteria strains.</title>
        <authorList>
            <person name="Klenk H.-P."/>
        </authorList>
    </citation>
    <scope>NUCLEOTIDE SEQUENCE [LARGE SCALE GENOMIC DNA]</scope>
    <source>
        <strain evidence="1 2">DSM 41649</strain>
    </source>
</reference>
<dbReference type="InterPro" id="IPR032710">
    <property type="entry name" value="NTF2-like_dom_sf"/>
</dbReference>
<dbReference type="RefSeq" id="WP_145787158.1">
    <property type="nucleotide sequence ID" value="NZ_BAAABR010000028.1"/>
</dbReference>
<dbReference type="Gene3D" id="3.10.450.50">
    <property type="match status" value="1"/>
</dbReference>
<keyword evidence="2" id="KW-1185">Reference proteome</keyword>
<protein>
    <recommendedName>
        <fullName evidence="3">SnoaL-like protein</fullName>
    </recommendedName>
</protein>
<proteinExistence type="predicted"/>
<dbReference type="AlphaFoldDB" id="A0A561EIZ6"/>